<dbReference type="EMBL" id="BART01005536">
    <property type="protein sequence ID" value="GAG67191.1"/>
    <property type="molecule type" value="Genomic_DNA"/>
</dbReference>
<comment type="caution">
    <text evidence="1">The sequence shown here is derived from an EMBL/GenBank/DDBJ whole genome shotgun (WGS) entry which is preliminary data.</text>
</comment>
<name>X1B591_9ZZZZ</name>
<dbReference type="AlphaFoldDB" id="X1B591"/>
<dbReference type="InterPro" id="IPR031876">
    <property type="entry name" value="DUF4760"/>
</dbReference>
<dbReference type="Pfam" id="PF15956">
    <property type="entry name" value="DUF4760"/>
    <property type="match status" value="1"/>
</dbReference>
<organism evidence="1">
    <name type="scientific">marine sediment metagenome</name>
    <dbReference type="NCBI Taxonomy" id="412755"/>
    <lineage>
        <taxon>unclassified sequences</taxon>
        <taxon>metagenomes</taxon>
        <taxon>ecological metagenomes</taxon>
    </lineage>
</organism>
<gene>
    <name evidence="1" type="ORF">S01H4_12781</name>
</gene>
<protein>
    <submittedName>
        <fullName evidence="1">Uncharacterized protein</fullName>
    </submittedName>
</protein>
<accession>X1B591</accession>
<sequence length="124" mass="14597">MTKPNYQDAALMLQLAQWWAASELSEAVNWMWSDQFIPDYTEFVKKYPPGSEGFVNASKICSWYETIGTLYKHELFNEELLFDWLAINLVWNRIKGFALGEREQSGEPRIYENFEAMAKAQKER</sequence>
<reference evidence="1" key="1">
    <citation type="journal article" date="2014" name="Front. Microbiol.">
        <title>High frequency of phylogenetically diverse reductive dehalogenase-homologous genes in deep subseafloor sedimentary metagenomes.</title>
        <authorList>
            <person name="Kawai M."/>
            <person name="Futagami T."/>
            <person name="Toyoda A."/>
            <person name="Takaki Y."/>
            <person name="Nishi S."/>
            <person name="Hori S."/>
            <person name="Arai W."/>
            <person name="Tsubouchi T."/>
            <person name="Morono Y."/>
            <person name="Uchiyama I."/>
            <person name="Ito T."/>
            <person name="Fujiyama A."/>
            <person name="Inagaki F."/>
            <person name="Takami H."/>
        </authorList>
    </citation>
    <scope>NUCLEOTIDE SEQUENCE</scope>
    <source>
        <strain evidence="1">Expedition CK06-06</strain>
    </source>
</reference>
<evidence type="ECO:0000313" key="1">
    <source>
        <dbReference type="EMBL" id="GAG67191.1"/>
    </source>
</evidence>
<proteinExistence type="predicted"/>